<evidence type="ECO:0000256" key="5">
    <source>
        <dbReference type="SAM" id="SignalP"/>
    </source>
</evidence>
<name>A0A1G6L5Z7_NIADE</name>
<dbReference type="SUPFAM" id="SSF49464">
    <property type="entry name" value="Carboxypeptidase regulatory domain-like"/>
    <property type="match status" value="1"/>
</dbReference>
<dbReference type="InterPro" id="IPR023996">
    <property type="entry name" value="TonB-dep_OMP_SusC/RagA"/>
</dbReference>
<dbReference type="SMART" id="SM00965">
    <property type="entry name" value="STN"/>
    <property type="match status" value="1"/>
</dbReference>
<proteinExistence type="inferred from homology"/>
<keyword evidence="4" id="KW-1134">Transmembrane beta strand</keyword>
<keyword evidence="1 4" id="KW-0813">Transport</keyword>
<sequence>MKLTTILLLFTCLAASATGFSQITLSEKNVSLSNVLKQIQRQSGYDVLYNYELTQQVGAVTVNVKNVSLKEALAACLNGKGLDYKIVGKTIVVSKSDKIPDVAPAVKPVSKEPAPPPRIDVVGTVKDSAGSPLAGATVALRGTNIATKTDANGNYSLAVPDEGGTLEISYTGYNTVTIPVSKSGVIDAVLSLADTRAEEIVITAYGEKKMREAVTGSVTTVNPDNLRIPSSNLTTSLAGQVAGIIAYQPGGQPGYDNAQFFIRGVTTFGYSSSPLIIIDNLESSTNDLARLQVNDIESFSILKDAGATALYGSRGANGVVLVMTKRGKIGTPVVSGQFDNSMSQPTKNLQLADPITFMKMYNEASVTRDPYAGERYTADKIYFTQQTIDKAPGYNPYVYPVNDWADLLFKKYTNNQRANINIRGGSNLAKYFVSGSYNVDNGILKVDPVNNFNNNVKLKSYQLRSNIDMNLTKSTVLSVLLGGIFDQYNGPITSDPSGASDLWNVVMHTDPIAFPAYFLPDQANIYTKHILFGNTNGGLSVNPYANLMRGYSQFYRSTINAQLNIAQDLRMLLPGLKFSGMISTTRFSNYSINRTYNPFYYAVQNYDAVKDQYSLLWLNNVTDGSKPTEYLDFSRSPNIVTSQVYMQGVLSYDKTFAIDHNISAKVIGARQERVLSTSANGAFDGSLQGTLPYRNLNYSGSVTYTYAKRYITDFSFGYNGSERFSEEKRFGFFPTVGAAWVLSREKFWQESFLADVINSFKLRGSYGFAGNDNISGNRFFYLSNVDLTGGNGASFGVTNGYTRPGVAISNYPNPLVSWERSNQLSLGAELTILKDLKTVIEVYKQKRDNIYQTRLPIASMGLETGIGANLGKAESRGLDLSLDYSTMVAKDIMIAGRANLTATQSKYIFNEEPDYPGEPWRRKTGALINQRYGYIAERLFVDDQEVANSPSQFAGTMGGDIKYRDVNGDGQITTADMVPIGDPTTPQVTYGFGLSSRIKQFDIAFFFQGNAKTSLFINPGAVSPFMGGGAPASTTLLLEAFADDHWSESDRNLYALYPRFGTSSNQITNNLQTSTWWMRNGSFLRLKSVEAGYSLPGNLLQRLRIKSCRLYASGMNLFTISGFKLWDVEQGGNGFAYPIQKVLNIGAQISIN</sequence>
<dbReference type="Pfam" id="PF13715">
    <property type="entry name" value="CarbopepD_reg_2"/>
    <property type="match status" value="1"/>
</dbReference>
<comment type="similarity">
    <text evidence="4">Belongs to the TonB-dependent receptor family.</text>
</comment>
<dbReference type="EMBL" id="FMZO01000002">
    <property type="protein sequence ID" value="SDC38076.1"/>
    <property type="molecule type" value="Genomic_DNA"/>
</dbReference>
<dbReference type="InterPro" id="IPR037066">
    <property type="entry name" value="Plug_dom_sf"/>
</dbReference>
<dbReference type="OrthoDB" id="721000at2"/>
<dbReference type="InterPro" id="IPR039426">
    <property type="entry name" value="TonB-dep_rcpt-like"/>
</dbReference>
<evidence type="ECO:0000313" key="7">
    <source>
        <dbReference type="EMBL" id="SDC38076.1"/>
    </source>
</evidence>
<dbReference type="NCBIfam" id="TIGR04057">
    <property type="entry name" value="SusC_RagA_signa"/>
    <property type="match status" value="1"/>
</dbReference>
<dbReference type="PROSITE" id="PS00018">
    <property type="entry name" value="EF_HAND_1"/>
    <property type="match status" value="1"/>
</dbReference>
<evidence type="ECO:0000256" key="2">
    <source>
        <dbReference type="ARBA" id="ARBA00023136"/>
    </source>
</evidence>
<keyword evidence="2 4" id="KW-0472">Membrane</keyword>
<dbReference type="Gene3D" id="3.55.50.30">
    <property type="match status" value="1"/>
</dbReference>
<dbReference type="FunFam" id="2.170.130.10:FF:000003">
    <property type="entry name" value="SusC/RagA family TonB-linked outer membrane protein"/>
    <property type="match status" value="1"/>
</dbReference>
<organism evidence="7 8">
    <name type="scientific">Niabella drilacis (strain DSM 25811 / CCM 8410 / CCUG 62505 / LMG 26954 / E90)</name>
    <dbReference type="NCBI Taxonomy" id="1285928"/>
    <lineage>
        <taxon>Bacteria</taxon>
        <taxon>Pseudomonadati</taxon>
        <taxon>Bacteroidota</taxon>
        <taxon>Chitinophagia</taxon>
        <taxon>Chitinophagales</taxon>
        <taxon>Chitinophagaceae</taxon>
        <taxon>Niabella</taxon>
    </lineage>
</organism>
<dbReference type="Gene3D" id="2.60.40.1120">
    <property type="entry name" value="Carboxypeptidase-like, regulatory domain"/>
    <property type="match status" value="1"/>
</dbReference>
<dbReference type="InterPro" id="IPR008969">
    <property type="entry name" value="CarboxyPept-like_regulatory"/>
</dbReference>
<feature type="domain" description="Secretin/TonB short N-terminal" evidence="6">
    <location>
        <begin position="45"/>
        <end position="96"/>
    </location>
</feature>
<reference evidence="8" key="1">
    <citation type="submission" date="2016-10" db="EMBL/GenBank/DDBJ databases">
        <authorList>
            <person name="Varghese N."/>
            <person name="Submissions S."/>
        </authorList>
    </citation>
    <scope>NUCLEOTIDE SEQUENCE [LARGE SCALE GENOMIC DNA]</scope>
    <source>
        <strain evidence="8">DSM 25811 / CCM 8410 / LMG 26954 / E90</strain>
    </source>
</reference>
<evidence type="ECO:0000256" key="1">
    <source>
        <dbReference type="ARBA" id="ARBA00022448"/>
    </source>
</evidence>
<feature type="signal peptide" evidence="5">
    <location>
        <begin position="1"/>
        <end position="17"/>
    </location>
</feature>
<feature type="chain" id="PRO_5011431966" evidence="5">
    <location>
        <begin position="18"/>
        <end position="1152"/>
    </location>
</feature>
<dbReference type="PROSITE" id="PS52016">
    <property type="entry name" value="TONB_DEPENDENT_REC_3"/>
    <property type="match status" value="1"/>
</dbReference>
<dbReference type="AlphaFoldDB" id="A0A1G6L5Z7"/>
<evidence type="ECO:0000259" key="6">
    <source>
        <dbReference type="SMART" id="SM00965"/>
    </source>
</evidence>
<dbReference type="SUPFAM" id="SSF56935">
    <property type="entry name" value="Porins"/>
    <property type="match status" value="1"/>
</dbReference>
<keyword evidence="4" id="KW-0812">Transmembrane</keyword>
<dbReference type="STRING" id="1285928.SAMN04487894_102214"/>
<keyword evidence="8" id="KW-1185">Reference proteome</keyword>
<evidence type="ECO:0000256" key="3">
    <source>
        <dbReference type="ARBA" id="ARBA00023237"/>
    </source>
</evidence>
<protein>
    <submittedName>
        <fullName evidence="7">TonB-linked outer membrane protein, SusC/RagA family</fullName>
    </submittedName>
</protein>
<dbReference type="Gene3D" id="2.170.130.10">
    <property type="entry name" value="TonB-dependent receptor, plug domain"/>
    <property type="match status" value="1"/>
</dbReference>
<dbReference type="InterPro" id="IPR018247">
    <property type="entry name" value="EF_Hand_1_Ca_BS"/>
</dbReference>
<dbReference type="RefSeq" id="WP_090389164.1">
    <property type="nucleotide sequence ID" value="NZ_FMZO01000002.1"/>
</dbReference>
<evidence type="ECO:0000313" key="8">
    <source>
        <dbReference type="Proteomes" id="UP000198757"/>
    </source>
</evidence>
<keyword evidence="3 4" id="KW-0998">Cell outer membrane</keyword>
<dbReference type="Pfam" id="PF07715">
    <property type="entry name" value="Plug"/>
    <property type="match status" value="1"/>
</dbReference>
<accession>A0A1G6L5Z7</accession>
<dbReference type="GO" id="GO:0009279">
    <property type="term" value="C:cell outer membrane"/>
    <property type="evidence" value="ECO:0007669"/>
    <property type="project" value="UniProtKB-SubCell"/>
</dbReference>
<dbReference type="NCBIfam" id="TIGR04056">
    <property type="entry name" value="OMP_RagA_SusC"/>
    <property type="match status" value="1"/>
</dbReference>
<dbReference type="InterPro" id="IPR023997">
    <property type="entry name" value="TonB-dep_OMP_SusC/RagA_CS"/>
</dbReference>
<dbReference type="Proteomes" id="UP000198757">
    <property type="component" value="Unassembled WGS sequence"/>
</dbReference>
<dbReference type="InterPro" id="IPR011662">
    <property type="entry name" value="Secretin/TonB_short_N"/>
</dbReference>
<evidence type="ECO:0000256" key="4">
    <source>
        <dbReference type="PROSITE-ProRule" id="PRU01360"/>
    </source>
</evidence>
<dbReference type="InterPro" id="IPR012910">
    <property type="entry name" value="Plug_dom"/>
</dbReference>
<keyword evidence="5" id="KW-0732">Signal</keyword>
<comment type="subcellular location">
    <subcellularLocation>
        <location evidence="4">Cell outer membrane</location>
        <topology evidence="4">Multi-pass membrane protein</topology>
    </subcellularLocation>
</comment>
<gene>
    <name evidence="7" type="ORF">SAMN04487894_102214</name>
</gene>
<dbReference type="Pfam" id="PF07660">
    <property type="entry name" value="STN"/>
    <property type="match status" value="1"/>
</dbReference>